<name>A0A5D3EGT8_9BACE</name>
<comment type="caution">
    <text evidence="1">The sequence shown here is derived from an EMBL/GenBank/DDBJ whole genome shotgun (WGS) entry which is preliminary data.</text>
</comment>
<accession>A0A5D3EGT8</accession>
<dbReference type="Proteomes" id="UP000324383">
    <property type="component" value="Unassembled WGS sequence"/>
</dbReference>
<reference evidence="1 2" key="1">
    <citation type="submission" date="2019-07" db="EMBL/GenBank/DDBJ databases">
        <title>Draft Genome Sequences of Bacteroides pyogenes Strains Isolated from the Uterus Holstein Dairy Cows with Metritis.</title>
        <authorList>
            <person name="Cunha F."/>
            <person name="Galvao K.N."/>
            <person name="Jeon S.J."/>
            <person name="Jeong K.C."/>
        </authorList>
    </citation>
    <scope>NUCLEOTIDE SEQUENCE [LARGE SCALE GENOMIC DNA]</scope>
    <source>
        <strain evidence="1 2">KG-31</strain>
    </source>
</reference>
<evidence type="ECO:0000313" key="2">
    <source>
        <dbReference type="Proteomes" id="UP000324383"/>
    </source>
</evidence>
<evidence type="ECO:0000313" key="1">
    <source>
        <dbReference type="EMBL" id="TYK35708.1"/>
    </source>
</evidence>
<dbReference type="AlphaFoldDB" id="A0A5D3EGT8"/>
<dbReference type="EMBL" id="VKLW01000001">
    <property type="protein sequence ID" value="TYK35708.1"/>
    <property type="molecule type" value="Genomic_DNA"/>
</dbReference>
<organism evidence="1 2">
    <name type="scientific">Bacteroides pyogenes</name>
    <dbReference type="NCBI Taxonomy" id="310300"/>
    <lineage>
        <taxon>Bacteria</taxon>
        <taxon>Pseudomonadati</taxon>
        <taxon>Bacteroidota</taxon>
        <taxon>Bacteroidia</taxon>
        <taxon>Bacteroidales</taxon>
        <taxon>Bacteroidaceae</taxon>
        <taxon>Bacteroides</taxon>
    </lineage>
</organism>
<sequence length="207" mass="24204">MGFLLCLKRPFIWLSRFRHRCGYGVHSPFAFGLITDVVYERRPYYAYANLKSEGKKRRRKEARIKGYVKVNRLLFRLVNRIQPATIVEVGPSSVASLYMQAAKKSAGYVFASNLSELVLEADTKVDFLYLNRYRQPEEVEKIFDICAGRVSSGSLFVVHGICYSKPMRDVWRRLKEDERAGITFDLYDVGLIFFDRKKFKQHYVVNF</sequence>
<gene>
    <name evidence="1" type="ORF">FNJ60_00975</name>
</gene>
<proteinExistence type="predicted"/>
<dbReference type="RefSeq" id="WP_148730116.1">
    <property type="nucleotide sequence ID" value="NZ_DAIMPP010000034.1"/>
</dbReference>
<keyword evidence="2" id="KW-1185">Reference proteome</keyword>
<protein>
    <recommendedName>
        <fullName evidence="3">Class I SAM-dependent methyltransferase</fullName>
    </recommendedName>
</protein>
<evidence type="ECO:0008006" key="3">
    <source>
        <dbReference type="Google" id="ProtNLM"/>
    </source>
</evidence>